<dbReference type="Proteomes" id="UP001597362">
    <property type="component" value="Unassembled WGS sequence"/>
</dbReference>
<sequence>MNLTNKEAYLAMCHFLEGFYERTGSDDVGALLGGMRLIADEETMDSAAWQDWIQSIQLVKKI</sequence>
<comment type="caution">
    <text evidence="1">The sequence shown here is derived from an EMBL/GenBank/DDBJ whole genome shotgun (WGS) entry which is preliminary data.</text>
</comment>
<accession>A0ABW4YHV1</accession>
<keyword evidence="2" id="KW-1185">Reference proteome</keyword>
<protein>
    <submittedName>
        <fullName evidence="1">Uncharacterized protein</fullName>
    </submittedName>
</protein>
<evidence type="ECO:0000313" key="2">
    <source>
        <dbReference type="Proteomes" id="UP001597362"/>
    </source>
</evidence>
<reference evidence="2" key="1">
    <citation type="journal article" date="2019" name="Int. J. Syst. Evol. Microbiol.">
        <title>The Global Catalogue of Microorganisms (GCM) 10K type strain sequencing project: providing services to taxonomists for standard genome sequencing and annotation.</title>
        <authorList>
            <consortium name="The Broad Institute Genomics Platform"/>
            <consortium name="The Broad Institute Genome Sequencing Center for Infectious Disease"/>
            <person name="Wu L."/>
            <person name="Ma J."/>
        </authorList>
    </citation>
    <scope>NUCLEOTIDE SEQUENCE [LARGE SCALE GENOMIC DNA]</scope>
    <source>
        <strain evidence="2">GH52</strain>
    </source>
</reference>
<name>A0ABW4YHV1_9BACL</name>
<evidence type="ECO:0000313" key="1">
    <source>
        <dbReference type="EMBL" id="MFD2115268.1"/>
    </source>
</evidence>
<dbReference type="RefSeq" id="WP_377770298.1">
    <property type="nucleotide sequence ID" value="NZ_JBHUHO010000014.1"/>
</dbReference>
<proteinExistence type="predicted"/>
<dbReference type="EMBL" id="JBHUHO010000014">
    <property type="protein sequence ID" value="MFD2115268.1"/>
    <property type="molecule type" value="Genomic_DNA"/>
</dbReference>
<organism evidence="1 2">
    <name type="scientific">Paenibacillus yanchengensis</name>
    <dbReference type="NCBI Taxonomy" id="2035833"/>
    <lineage>
        <taxon>Bacteria</taxon>
        <taxon>Bacillati</taxon>
        <taxon>Bacillota</taxon>
        <taxon>Bacilli</taxon>
        <taxon>Bacillales</taxon>
        <taxon>Paenibacillaceae</taxon>
        <taxon>Paenibacillus</taxon>
    </lineage>
</organism>
<gene>
    <name evidence="1" type="ORF">ACFSJH_05910</name>
</gene>